<gene>
    <name evidence="2" type="ORF">PGLA1383_LOCUS26919</name>
</gene>
<name>A0A813F966_POLGL</name>
<keyword evidence="3" id="KW-1185">Reference proteome</keyword>
<dbReference type="AlphaFoldDB" id="A0A813F966"/>
<evidence type="ECO:0000313" key="2">
    <source>
        <dbReference type="EMBL" id="CAE8609093.1"/>
    </source>
</evidence>
<reference evidence="2" key="1">
    <citation type="submission" date="2021-02" db="EMBL/GenBank/DDBJ databases">
        <authorList>
            <person name="Dougan E. K."/>
            <person name="Rhodes N."/>
            <person name="Thang M."/>
            <person name="Chan C."/>
        </authorList>
    </citation>
    <scope>NUCLEOTIDE SEQUENCE</scope>
</reference>
<sequence length="145" mass="15888">MLKKTNINSCWQLCQVATIPVTGTTFLPKDELDEREIASSFRKLCLLLKRVEEDPDGQPAAPPQQQPQQKKTGLFKKMPNSKPTEQLNNQPLQQVIANAVSLLAADLPGRCGVLAEVMESPTKFPPHHAGGDFPSFFARGECSCG</sequence>
<dbReference type="Proteomes" id="UP000654075">
    <property type="component" value="Unassembled WGS sequence"/>
</dbReference>
<feature type="region of interest" description="Disordered" evidence="1">
    <location>
        <begin position="54"/>
        <end position="89"/>
    </location>
</feature>
<feature type="non-terminal residue" evidence="2">
    <location>
        <position position="145"/>
    </location>
</feature>
<proteinExistence type="predicted"/>
<evidence type="ECO:0000256" key="1">
    <source>
        <dbReference type="SAM" id="MobiDB-lite"/>
    </source>
</evidence>
<evidence type="ECO:0000313" key="3">
    <source>
        <dbReference type="Proteomes" id="UP000654075"/>
    </source>
</evidence>
<dbReference type="EMBL" id="CAJNNV010024238">
    <property type="protein sequence ID" value="CAE8609093.1"/>
    <property type="molecule type" value="Genomic_DNA"/>
</dbReference>
<protein>
    <submittedName>
        <fullName evidence="2">Uncharacterized protein</fullName>
    </submittedName>
</protein>
<comment type="caution">
    <text evidence="2">The sequence shown here is derived from an EMBL/GenBank/DDBJ whole genome shotgun (WGS) entry which is preliminary data.</text>
</comment>
<accession>A0A813F966</accession>
<organism evidence="2 3">
    <name type="scientific">Polarella glacialis</name>
    <name type="common">Dinoflagellate</name>
    <dbReference type="NCBI Taxonomy" id="89957"/>
    <lineage>
        <taxon>Eukaryota</taxon>
        <taxon>Sar</taxon>
        <taxon>Alveolata</taxon>
        <taxon>Dinophyceae</taxon>
        <taxon>Suessiales</taxon>
        <taxon>Suessiaceae</taxon>
        <taxon>Polarella</taxon>
    </lineage>
</organism>